<proteinExistence type="predicted"/>
<sequence>MGSIKGIVIGIIIIVVIVILVGTGVFIHHKRKESALKPVFFDTPHRAHEEHTIPGGKVIPVGDVYTFTYHTFIYIKDWKYKYGFEKDIMTKGIGAYVCPSLHLSPKINDVVIRINTTRGIQTLYIRNVNVRKWCHIGMCVHEQEVDLYLDGRLQSTVILE</sequence>
<feature type="non-terminal residue" evidence="2">
    <location>
        <position position="160"/>
    </location>
</feature>
<gene>
    <name evidence="2" type="ORF">S01H1_58013</name>
</gene>
<keyword evidence="1" id="KW-0472">Membrane</keyword>
<protein>
    <submittedName>
        <fullName evidence="2">Uncharacterized protein</fullName>
    </submittedName>
</protein>
<dbReference type="EMBL" id="BARS01037869">
    <property type="protein sequence ID" value="GAG16258.1"/>
    <property type="molecule type" value="Genomic_DNA"/>
</dbReference>
<keyword evidence="1" id="KW-0812">Transmembrane</keyword>
<name>X0VUX7_9ZZZZ</name>
<reference evidence="2" key="1">
    <citation type="journal article" date="2014" name="Front. Microbiol.">
        <title>High frequency of phylogenetically diverse reductive dehalogenase-homologous genes in deep subseafloor sedimentary metagenomes.</title>
        <authorList>
            <person name="Kawai M."/>
            <person name="Futagami T."/>
            <person name="Toyoda A."/>
            <person name="Takaki Y."/>
            <person name="Nishi S."/>
            <person name="Hori S."/>
            <person name="Arai W."/>
            <person name="Tsubouchi T."/>
            <person name="Morono Y."/>
            <person name="Uchiyama I."/>
            <person name="Ito T."/>
            <person name="Fujiyama A."/>
            <person name="Inagaki F."/>
            <person name="Takami H."/>
        </authorList>
    </citation>
    <scope>NUCLEOTIDE SEQUENCE</scope>
    <source>
        <strain evidence="2">Expedition CK06-06</strain>
    </source>
</reference>
<feature type="transmembrane region" description="Helical" evidence="1">
    <location>
        <begin position="6"/>
        <end position="27"/>
    </location>
</feature>
<keyword evidence="1" id="KW-1133">Transmembrane helix</keyword>
<organism evidence="2">
    <name type="scientific">marine sediment metagenome</name>
    <dbReference type="NCBI Taxonomy" id="412755"/>
    <lineage>
        <taxon>unclassified sequences</taxon>
        <taxon>metagenomes</taxon>
        <taxon>ecological metagenomes</taxon>
    </lineage>
</organism>
<evidence type="ECO:0000256" key="1">
    <source>
        <dbReference type="SAM" id="Phobius"/>
    </source>
</evidence>
<accession>X0VUX7</accession>
<comment type="caution">
    <text evidence="2">The sequence shown here is derived from an EMBL/GenBank/DDBJ whole genome shotgun (WGS) entry which is preliminary data.</text>
</comment>
<dbReference type="AlphaFoldDB" id="X0VUX7"/>
<evidence type="ECO:0000313" key="2">
    <source>
        <dbReference type="EMBL" id="GAG16258.1"/>
    </source>
</evidence>